<evidence type="ECO:0000256" key="1">
    <source>
        <dbReference type="SAM" id="Coils"/>
    </source>
</evidence>
<name>A0A8D1J1I0_PIG</name>
<accession>A0A8D1J1I0</accession>
<dbReference type="Gene3D" id="2.60.120.10">
    <property type="entry name" value="Jelly Rolls"/>
    <property type="match status" value="1"/>
</dbReference>
<dbReference type="FunFam" id="1.20.5.490:FF:000006">
    <property type="entry name" value="cGMP-dependent protein kinase 1"/>
    <property type="match status" value="1"/>
</dbReference>
<dbReference type="Proteomes" id="UP000694728">
    <property type="component" value="Unplaced"/>
</dbReference>
<evidence type="ECO:0000259" key="2">
    <source>
        <dbReference type="PROSITE" id="PS50042"/>
    </source>
</evidence>
<feature type="domain" description="Cyclic nucleotide-binding" evidence="2">
    <location>
        <begin position="103"/>
        <end position="144"/>
    </location>
</feature>
<dbReference type="InterPro" id="IPR018490">
    <property type="entry name" value="cNMP-bd_dom_sf"/>
</dbReference>
<proteinExistence type="predicted"/>
<dbReference type="InterPro" id="IPR000595">
    <property type="entry name" value="cNMP-bd_dom"/>
</dbReference>
<dbReference type="InterPro" id="IPR031831">
    <property type="entry name" value="PKcGMP_CC"/>
</dbReference>
<evidence type="ECO:0000313" key="3">
    <source>
        <dbReference type="Ensembl" id="ENSSSCP00045038063.1"/>
    </source>
</evidence>
<dbReference type="PROSITE" id="PS50042">
    <property type="entry name" value="CNMP_BINDING_3"/>
    <property type="match status" value="1"/>
</dbReference>
<keyword evidence="1" id="KW-0175">Coiled coil</keyword>
<dbReference type="CDD" id="cd12085">
    <property type="entry name" value="DD_cGKI-alpha"/>
    <property type="match status" value="1"/>
</dbReference>
<dbReference type="SUPFAM" id="SSF51206">
    <property type="entry name" value="cAMP-binding domain-like"/>
    <property type="match status" value="1"/>
</dbReference>
<dbReference type="Gene3D" id="1.20.5.490">
    <property type="entry name" value="Single helix bin"/>
    <property type="match status" value="1"/>
</dbReference>
<sequence>MSELEEDFAKILMLKEERIKELEKRLSEKEEEIQELKRKLHKCQSVLPVPSTHIGPRTTRAQGISAEPQTYRSFHDLRQAFRKFTKSERSKDLIKEAILDNDFMKNLELSQIQEIVDCMYPVEYGKDSCIIKEGDVGSLVYVMEGMLCNLVPLTFKYSFHLISLCTDGNALHGMVPFLSFSLSLSLSLFFG</sequence>
<dbReference type="Ensembl" id="ENSSSCT00045054642.1">
    <property type="protein sequence ID" value="ENSSSCP00045038063.1"/>
    <property type="gene ID" value="ENSSSCG00045032013.1"/>
</dbReference>
<feature type="coiled-coil region" evidence="1">
    <location>
        <begin position="12"/>
        <end position="46"/>
    </location>
</feature>
<dbReference type="Pfam" id="PF16808">
    <property type="entry name" value="PKcGMP_CC"/>
    <property type="match status" value="1"/>
</dbReference>
<protein>
    <recommendedName>
        <fullName evidence="2">Cyclic nucleotide-binding domain-containing protein</fullName>
    </recommendedName>
</protein>
<dbReference type="AlphaFoldDB" id="A0A8D1J1I0"/>
<reference evidence="3" key="1">
    <citation type="submission" date="2025-08" db="UniProtKB">
        <authorList>
            <consortium name="Ensembl"/>
        </authorList>
    </citation>
    <scope>IDENTIFICATION</scope>
</reference>
<evidence type="ECO:0000313" key="4">
    <source>
        <dbReference type="Proteomes" id="UP000694728"/>
    </source>
</evidence>
<organism evidence="3 4">
    <name type="scientific">Sus scrofa</name>
    <name type="common">Pig</name>
    <dbReference type="NCBI Taxonomy" id="9823"/>
    <lineage>
        <taxon>Eukaryota</taxon>
        <taxon>Metazoa</taxon>
        <taxon>Chordata</taxon>
        <taxon>Craniata</taxon>
        <taxon>Vertebrata</taxon>
        <taxon>Euteleostomi</taxon>
        <taxon>Mammalia</taxon>
        <taxon>Eutheria</taxon>
        <taxon>Laurasiatheria</taxon>
        <taxon>Artiodactyla</taxon>
        <taxon>Suina</taxon>
        <taxon>Suidae</taxon>
        <taxon>Sus</taxon>
    </lineage>
</organism>
<dbReference type="InterPro" id="IPR014710">
    <property type="entry name" value="RmlC-like_jellyroll"/>
</dbReference>